<feature type="region of interest" description="Disordered" evidence="1">
    <location>
        <begin position="1"/>
        <end position="20"/>
    </location>
</feature>
<evidence type="ECO:0000313" key="3">
    <source>
        <dbReference type="EMBL" id="GBG88607.1"/>
    </source>
</evidence>
<keyword evidence="4" id="KW-1185">Reference proteome</keyword>
<dbReference type="Gene3D" id="3.30.420.10">
    <property type="entry name" value="Ribonuclease H-like superfamily/Ribonuclease H"/>
    <property type="match status" value="1"/>
</dbReference>
<dbReference type="Pfam" id="PF17921">
    <property type="entry name" value="Integrase_H2C2"/>
    <property type="match status" value="1"/>
</dbReference>
<feature type="region of interest" description="Disordered" evidence="1">
    <location>
        <begin position="48"/>
        <end position="75"/>
    </location>
</feature>
<dbReference type="GO" id="GO:0003676">
    <property type="term" value="F:nucleic acid binding"/>
    <property type="evidence" value="ECO:0007669"/>
    <property type="project" value="InterPro"/>
</dbReference>
<dbReference type="Gene3D" id="1.10.340.70">
    <property type="match status" value="1"/>
</dbReference>
<dbReference type="AlphaFoldDB" id="A0A388M203"/>
<reference evidence="3 4" key="1">
    <citation type="journal article" date="2018" name="Cell">
        <title>The Chara Genome: Secondary Complexity and Implications for Plant Terrestrialization.</title>
        <authorList>
            <person name="Nishiyama T."/>
            <person name="Sakayama H."/>
            <person name="Vries J.D."/>
            <person name="Buschmann H."/>
            <person name="Saint-Marcoux D."/>
            <person name="Ullrich K.K."/>
            <person name="Haas F.B."/>
            <person name="Vanderstraeten L."/>
            <person name="Becker D."/>
            <person name="Lang D."/>
            <person name="Vosolsobe S."/>
            <person name="Rombauts S."/>
            <person name="Wilhelmsson P.K.I."/>
            <person name="Janitza P."/>
            <person name="Kern R."/>
            <person name="Heyl A."/>
            <person name="Rumpler F."/>
            <person name="Villalobos L.I.A.C."/>
            <person name="Clay J.M."/>
            <person name="Skokan R."/>
            <person name="Toyoda A."/>
            <person name="Suzuki Y."/>
            <person name="Kagoshima H."/>
            <person name="Schijlen E."/>
            <person name="Tajeshwar N."/>
            <person name="Catarino B."/>
            <person name="Hetherington A.J."/>
            <person name="Saltykova A."/>
            <person name="Bonnot C."/>
            <person name="Breuninger H."/>
            <person name="Symeonidi A."/>
            <person name="Radhakrishnan G.V."/>
            <person name="Van Nieuwerburgh F."/>
            <person name="Deforce D."/>
            <person name="Chang C."/>
            <person name="Karol K.G."/>
            <person name="Hedrich R."/>
            <person name="Ulvskov P."/>
            <person name="Glockner G."/>
            <person name="Delwiche C.F."/>
            <person name="Petrasek J."/>
            <person name="Van de Peer Y."/>
            <person name="Friml J."/>
            <person name="Beilby M."/>
            <person name="Dolan L."/>
            <person name="Kohara Y."/>
            <person name="Sugano S."/>
            <person name="Fujiyama A."/>
            <person name="Delaux P.-M."/>
            <person name="Quint M."/>
            <person name="TheiBen G."/>
            <person name="Hagemann M."/>
            <person name="Harholt J."/>
            <person name="Dunand C."/>
            <person name="Zachgo S."/>
            <person name="Langdale J."/>
            <person name="Maumus F."/>
            <person name="Straeten D.V.D."/>
            <person name="Gould S.B."/>
            <person name="Rensing S.A."/>
        </authorList>
    </citation>
    <scope>NUCLEOTIDE SEQUENCE [LARGE SCALE GENOMIC DNA]</scope>
    <source>
        <strain evidence="3 4">S276</strain>
    </source>
</reference>
<dbReference type="SUPFAM" id="SSF53098">
    <property type="entry name" value="Ribonuclease H-like"/>
    <property type="match status" value="1"/>
</dbReference>
<evidence type="ECO:0000313" key="4">
    <source>
        <dbReference type="Proteomes" id="UP000265515"/>
    </source>
</evidence>
<dbReference type="InterPro" id="IPR041588">
    <property type="entry name" value="Integrase_H2C2"/>
</dbReference>
<name>A0A388M203_CHABU</name>
<sequence length="601" mass="65948">MRLQRRKRKERDVTASGTPGVKRIVTDVLAELGYGQDTEVQKKVVTVAQSRGKEAGDEGTRQKDYREEETGSQVLTKAQRKQRNLLLGGQGSGKGQIPQAIAAPPAAATMTHMSAGPSQMGPPSAYGPWVPYCQLAPWPRCNHCSSCGGGQAPPEQLVSYPGPSTSAGRVQGPQAFRRPKASSRPNLPLRSKLRRLAWRVDEVKGKEDKAMVVEDKAAEGVAAEDGTAGDAAEDGMAKEAKAKVAKAAKKGAKDMGGPALIGEMPSAGIVALWAIPFGTHDLVEEVRTIEGDPTQIKEHEQLMGGMYLLTNTLLQGDFDRKNSLSLVEGEDLVSESQDDEFEEGEIKEAFRAEEYDGIYLELGRLLSCEMRDRDESVKAQKMRHLYAVRNDHLFIKRQVGNPKRIVCGRNRQIGIIAVLHDGIAGGHKGICATCAKISELYHWDEVLSMVIKYSQSCVPCQERSARRPGEPLHPRLEREVGAVVHLDLLFMPTGENGCNYIFDARDNLIEFVDERAIRTKTDPILTSCIEEYYLCYPFVKEFVMDRGAEFTCNEVQTLVAGYGVVANYTTVAHPQANAPVERGRSTITNLLAKWTDGKPGQ</sequence>
<dbReference type="OrthoDB" id="425619at2759"/>
<dbReference type="PANTHER" id="PTHR47266">
    <property type="entry name" value="ENDONUCLEASE-RELATED"/>
    <property type="match status" value="1"/>
</dbReference>
<feature type="region of interest" description="Disordered" evidence="1">
    <location>
        <begin position="163"/>
        <end position="186"/>
    </location>
</feature>
<organism evidence="3 4">
    <name type="scientific">Chara braunii</name>
    <name type="common">Braun's stonewort</name>
    <dbReference type="NCBI Taxonomy" id="69332"/>
    <lineage>
        <taxon>Eukaryota</taxon>
        <taxon>Viridiplantae</taxon>
        <taxon>Streptophyta</taxon>
        <taxon>Charophyceae</taxon>
        <taxon>Charales</taxon>
        <taxon>Characeae</taxon>
        <taxon>Chara</taxon>
    </lineage>
</organism>
<dbReference type="Proteomes" id="UP000265515">
    <property type="component" value="Unassembled WGS sequence"/>
</dbReference>
<dbReference type="PROSITE" id="PS50994">
    <property type="entry name" value="INTEGRASE"/>
    <property type="match status" value="1"/>
</dbReference>
<evidence type="ECO:0000256" key="1">
    <source>
        <dbReference type="SAM" id="MobiDB-lite"/>
    </source>
</evidence>
<feature type="compositionally biased region" description="Basic and acidic residues" evidence="1">
    <location>
        <begin position="51"/>
        <end position="69"/>
    </location>
</feature>
<dbReference type="Gramene" id="GBG88607">
    <property type="protein sequence ID" value="GBG88607"/>
    <property type="gene ID" value="CBR_g48137"/>
</dbReference>
<dbReference type="InterPro" id="IPR012337">
    <property type="entry name" value="RNaseH-like_sf"/>
</dbReference>
<dbReference type="GO" id="GO:0015074">
    <property type="term" value="P:DNA integration"/>
    <property type="evidence" value="ECO:0007669"/>
    <property type="project" value="InterPro"/>
</dbReference>
<feature type="domain" description="Integrase catalytic" evidence="2">
    <location>
        <begin position="470"/>
        <end position="601"/>
    </location>
</feature>
<comment type="caution">
    <text evidence="3">The sequence shown here is derived from an EMBL/GenBank/DDBJ whole genome shotgun (WGS) entry which is preliminary data.</text>
</comment>
<gene>
    <name evidence="3" type="ORF">CBR_g48137</name>
</gene>
<dbReference type="InterPro" id="IPR052160">
    <property type="entry name" value="Gypsy_RT_Integrase-like"/>
</dbReference>
<evidence type="ECO:0000259" key="2">
    <source>
        <dbReference type="PROSITE" id="PS50994"/>
    </source>
</evidence>
<proteinExistence type="predicted"/>
<dbReference type="InterPro" id="IPR001584">
    <property type="entry name" value="Integrase_cat-core"/>
</dbReference>
<accession>A0A388M203</accession>
<protein>
    <recommendedName>
        <fullName evidence="2">Integrase catalytic domain-containing protein</fullName>
    </recommendedName>
</protein>
<dbReference type="InterPro" id="IPR036397">
    <property type="entry name" value="RNaseH_sf"/>
</dbReference>
<dbReference type="EMBL" id="BFEA01000684">
    <property type="protein sequence ID" value="GBG88607.1"/>
    <property type="molecule type" value="Genomic_DNA"/>
</dbReference>